<reference evidence="2" key="1">
    <citation type="submission" date="2018-05" db="EMBL/GenBank/DDBJ databases">
        <authorList>
            <person name="Lanie J.A."/>
            <person name="Ng W.-L."/>
            <person name="Kazmierczak K.M."/>
            <person name="Andrzejewski T.M."/>
            <person name="Davidsen T.M."/>
            <person name="Wayne K.J."/>
            <person name="Tettelin H."/>
            <person name="Glass J.I."/>
            <person name="Rusch D."/>
            <person name="Podicherti R."/>
            <person name="Tsui H.-C.T."/>
            <person name="Winkler M.E."/>
        </authorList>
    </citation>
    <scope>NUCLEOTIDE SEQUENCE</scope>
</reference>
<keyword evidence="1" id="KW-1133">Transmembrane helix</keyword>
<protein>
    <recommendedName>
        <fullName evidence="3">TraB family protein</fullName>
    </recommendedName>
</protein>
<feature type="non-terminal residue" evidence="2">
    <location>
        <position position="1"/>
    </location>
</feature>
<evidence type="ECO:0000313" key="2">
    <source>
        <dbReference type="EMBL" id="SVC60764.1"/>
    </source>
</evidence>
<gene>
    <name evidence="2" type="ORF">METZ01_LOCUS313618</name>
</gene>
<evidence type="ECO:0000256" key="1">
    <source>
        <dbReference type="SAM" id="Phobius"/>
    </source>
</evidence>
<feature type="transmembrane region" description="Helical" evidence="1">
    <location>
        <begin position="132"/>
        <end position="156"/>
    </location>
</feature>
<dbReference type="AlphaFoldDB" id="A0A382NHS3"/>
<feature type="transmembrane region" description="Helical" evidence="1">
    <location>
        <begin position="189"/>
        <end position="212"/>
    </location>
</feature>
<dbReference type="Pfam" id="PF01963">
    <property type="entry name" value="TraB_PrgY_gumN"/>
    <property type="match status" value="1"/>
</dbReference>
<organism evidence="2">
    <name type="scientific">marine metagenome</name>
    <dbReference type="NCBI Taxonomy" id="408172"/>
    <lineage>
        <taxon>unclassified sequences</taxon>
        <taxon>metagenomes</taxon>
        <taxon>ecological metagenomes</taxon>
    </lineage>
</organism>
<name>A0A382NHS3_9ZZZZ</name>
<keyword evidence="1" id="KW-0812">Transmembrane</keyword>
<keyword evidence="1" id="KW-0472">Membrane</keyword>
<sequence>EFGDSLPQIKKVLIDERDAFMTGKLSMLTLSENAPRKILAIVGAGHLVGMVPSFDKPPNQSQMNELTIKPPSGRIGYFVGWGICILILSMFYVGYQQSPELGWSLVVTWVLINGGLSALGATLALAHPVSILAAFIAAPLTSLNPTIGAGIVVGLVESYLRKPKVTDFERLRDDISSFPMWWKNGVVRVLLVFFFANVGSAVGTYVAGASIIQQILS</sequence>
<dbReference type="InterPro" id="IPR002816">
    <property type="entry name" value="TraB/PrgY/GumN_fam"/>
</dbReference>
<proteinExistence type="predicted"/>
<dbReference type="EMBL" id="UINC01100590">
    <property type="protein sequence ID" value="SVC60764.1"/>
    <property type="molecule type" value="Genomic_DNA"/>
</dbReference>
<feature type="transmembrane region" description="Helical" evidence="1">
    <location>
        <begin position="101"/>
        <end position="125"/>
    </location>
</feature>
<accession>A0A382NHS3</accession>
<evidence type="ECO:0008006" key="3">
    <source>
        <dbReference type="Google" id="ProtNLM"/>
    </source>
</evidence>
<feature type="transmembrane region" description="Helical" evidence="1">
    <location>
        <begin position="75"/>
        <end position="95"/>
    </location>
</feature>